<feature type="active site" evidence="7">
    <location>
        <position position="159"/>
    </location>
</feature>
<evidence type="ECO:0000256" key="4">
    <source>
        <dbReference type="ARBA" id="ARBA00047806"/>
    </source>
</evidence>
<evidence type="ECO:0000256" key="1">
    <source>
        <dbReference type="ARBA" id="ARBA00023002"/>
    </source>
</evidence>
<proteinExistence type="inferred from homology"/>
<comment type="catalytic activity">
    <reaction evidence="5">
        <text>L-methionyl-[protein] + [thioredoxin]-disulfide + H2O = L-methionyl-(R)-S-oxide-[protein] + [thioredoxin]-dithiol</text>
        <dbReference type="Rhea" id="RHEA:24164"/>
        <dbReference type="Rhea" id="RHEA-COMP:10698"/>
        <dbReference type="Rhea" id="RHEA-COMP:10700"/>
        <dbReference type="Rhea" id="RHEA-COMP:12313"/>
        <dbReference type="Rhea" id="RHEA-COMP:12314"/>
        <dbReference type="ChEBI" id="CHEBI:15377"/>
        <dbReference type="ChEBI" id="CHEBI:16044"/>
        <dbReference type="ChEBI" id="CHEBI:29950"/>
        <dbReference type="ChEBI" id="CHEBI:45764"/>
        <dbReference type="ChEBI" id="CHEBI:50058"/>
        <dbReference type="EC" id="1.8.4.12"/>
    </reaction>
</comment>
<organism evidence="9 10">
    <name type="scientific">Coprobacter fastidiosus NSB1 = JCM 33896</name>
    <dbReference type="NCBI Taxonomy" id="1349822"/>
    <lineage>
        <taxon>Bacteria</taxon>
        <taxon>Pseudomonadati</taxon>
        <taxon>Bacteroidota</taxon>
        <taxon>Bacteroidia</taxon>
        <taxon>Bacteroidales</taxon>
        <taxon>Barnesiellaceae</taxon>
        <taxon>Coprobacter</taxon>
    </lineage>
</organism>
<dbReference type="PANTHER" id="PTHR43774:SF1">
    <property type="entry name" value="PEPTIDE METHIONINE SULFOXIDE REDUCTASE MSRA 2"/>
    <property type="match status" value="1"/>
</dbReference>
<evidence type="ECO:0000256" key="7">
    <source>
        <dbReference type="HAMAP-Rule" id="MF_01401"/>
    </source>
</evidence>
<comment type="function">
    <text evidence="3 7">Has an important function as a repair enzyme for proteins that have been inactivated by oxidation. Catalyzes the reversible oxidation-reduction of methionine sulfoxide in proteins to methionine.</text>
</comment>
<name>A0A495VTD9_9BACT</name>
<dbReference type="NCBIfam" id="NF004036">
    <property type="entry name" value="PRK05508.1"/>
    <property type="match status" value="1"/>
</dbReference>
<dbReference type="AlphaFoldDB" id="A0A495VTD9"/>
<dbReference type="Proteomes" id="UP000269493">
    <property type="component" value="Unassembled WGS sequence"/>
</dbReference>
<dbReference type="Gene3D" id="3.30.1060.10">
    <property type="entry name" value="Peptide methionine sulphoxide reductase MsrA"/>
    <property type="match status" value="1"/>
</dbReference>
<evidence type="ECO:0000256" key="2">
    <source>
        <dbReference type="ARBA" id="ARBA00023268"/>
    </source>
</evidence>
<dbReference type="PROSITE" id="PS51790">
    <property type="entry name" value="MSRB"/>
    <property type="match status" value="1"/>
</dbReference>
<dbReference type="SUPFAM" id="SSF51316">
    <property type="entry name" value="Mss4-like"/>
    <property type="match status" value="1"/>
</dbReference>
<dbReference type="InterPro" id="IPR036509">
    <property type="entry name" value="Met_Sox_Rdtase_MsrA_sf"/>
</dbReference>
<gene>
    <name evidence="7" type="primary">msrA</name>
    <name evidence="9" type="ORF">BC742_1898</name>
</gene>
<dbReference type="GeneID" id="92929606"/>
<keyword evidence="10" id="KW-1185">Reference proteome</keyword>
<evidence type="ECO:0000259" key="8">
    <source>
        <dbReference type="PROSITE" id="PS51790"/>
    </source>
</evidence>
<dbReference type="InterPro" id="IPR011057">
    <property type="entry name" value="Mss4-like_sf"/>
</dbReference>
<dbReference type="Pfam" id="PF01625">
    <property type="entry name" value="PMSR"/>
    <property type="match status" value="1"/>
</dbReference>
<reference evidence="9 10" key="1">
    <citation type="submission" date="2018-10" db="EMBL/GenBank/DDBJ databases">
        <title>Genomic Encyclopedia of Archaeal and Bacterial Type Strains, Phase II (KMG-II): from individual species to whole genera.</title>
        <authorList>
            <person name="Goeker M."/>
        </authorList>
    </citation>
    <scope>NUCLEOTIDE SEQUENCE [LARGE SCALE GENOMIC DNA]</scope>
    <source>
        <strain evidence="9 10">NSB1</strain>
    </source>
</reference>
<dbReference type="NCBIfam" id="TIGR00357">
    <property type="entry name" value="peptide-methionine (R)-S-oxide reductase MsrB"/>
    <property type="match status" value="1"/>
</dbReference>
<dbReference type="GO" id="GO:0008113">
    <property type="term" value="F:peptide-methionine (S)-S-oxide reductase activity"/>
    <property type="evidence" value="ECO:0007669"/>
    <property type="project" value="UniProtKB-UniRule"/>
</dbReference>
<dbReference type="EC" id="1.8.4.11" evidence="7"/>
<dbReference type="InterPro" id="IPR002569">
    <property type="entry name" value="Met_Sox_Rdtase_MsrA_dom"/>
</dbReference>
<evidence type="ECO:0000313" key="9">
    <source>
        <dbReference type="EMBL" id="RKT50938.1"/>
    </source>
</evidence>
<dbReference type="PANTHER" id="PTHR43774">
    <property type="entry name" value="PEPTIDE METHIONINE SULFOXIDE REDUCTASE"/>
    <property type="match status" value="1"/>
</dbReference>
<dbReference type="GO" id="GO:0033743">
    <property type="term" value="F:peptide-methionine (R)-S-oxide reductase activity"/>
    <property type="evidence" value="ECO:0007669"/>
    <property type="project" value="UniProtKB-EC"/>
</dbReference>
<dbReference type="Pfam" id="PF01641">
    <property type="entry name" value="SelR"/>
    <property type="match status" value="1"/>
</dbReference>
<dbReference type="InterPro" id="IPR002579">
    <property type="entry name" value="Met_Sox_Rdtase_MsrB_dom"/>
</dbReference>
<dbReference type="GO" id="GO:0033744">
    <property type="term" value="F:L-methionine:thioredoxin-disulfide S-oxidoreductase activity"/>
    <property type="evidence" value="ECO:0007669"/>
    <property type="project" value="RHEA"/>
</dbReference>
<dbReference type="Gene3D" id="2.170.150.20">
    <property type="entry name" value="Peptide methionine sulfoxide reductase"/>
    <property type="match status" value="1"/>
</dbReference>
<sequence>MKTFLLTGLAITLAITIWAQHKKQNNMNLNKLTPEEEYVMLKKGTEAPFSGEYNNFYKKGIYLCKQCDAPLYRSSDKFDSGCGWPAFDDEIPNAVIRKPDNDGKRTEIICANCKGHLGHVFLNEHLTPKETRHCVNSISLKFKPDKPEQISKAYFASGCFWGTEYYFQKLKGVKETTVGFMGGSSKHPTYKEVCSQKTGHFETVEIEYDPEIVSYESLVKFFFETHDFTQTDGQGPDIGTQYLSVIFYADQKQKEIAEEYIHKLTIMGYKVATRLLPVSTFWPAENYHQDYYENKGTTPYCHKYHKIF</sequence>
<dbReference type="SUPFAM" id="SSF55068">
    <property type="entry name" value="Peptide methionine sulfoxide reductase"/>
    <property type="match status" value="1"/>
</dbReference>
<dbReference type="RefSeq" id="WP_022601508.1">
    <property type="nucleotide sequence ID" value="NZ_KI440802.1"/>
</dbReference>
<dbReference type="NCBIfam" id="TIGR00401">
    <property type="entry name" value="msrA"/>
    <property type="match status" value="1"/>
</dbReference>
<comment type="catalytic activity">
    <reaction evidence="4 7">
        <text>L-methionyl-[protein] + [thioredoxin]-disulfide + H2O = L-methionyl-(S)-S-oxide-[protein] + [thioredoxin]-dithiol</text>
        <dbReference type="Rhea" id="RHEA:14217"/>
        <dbReference type="Rhea" id="RHEA-COMP:10698"/>
        <dbReference type="Rhea" id="RHEA-COMP:10700"/>
        <dbReference type="Rhea" id="RHEA-COMP:12313"/>
        <dbReference type="Rhea" id="RHEA-COMP:12315"/>
        <dbReference type="ChEBI" id="CHEBI:15377"/>
        <dbReference type="ChEBI" id="CHEBI:16044"/>
        <dbReference type="ChEBI" id="CHEBI:29950"/>
        <dbReference type="ChEBI" id="CHEBI:44120"/>
        <dbReference type="ChEBI" id="CHEBI:50058"/>
        <dbReference type="EC" id="1.8.4.11"/>
    </reaction>
</comment>
<dbReference type="NCBIfam" id="NF004042">
    <property type="entry name" value="PRK05550.1"/>
    <property type="match status" value="1"/>
</dbReference>
<evidence type="ECO:0000256" key="6">
    <source>
        <dbReference type="ARBA" id="ARBA00048782"/>
    </source>
</evidence>
<comment type="catalytic activity">
    <reaction evidence="6 7">
        <text>[thioredoxin]-disulfide + L-methionine + H2O = L-methionine (S)-S-oxide + [thioredoxin]-dithiol</text>
        <dbReference type="Rhea" id="RHEA:19993"/>
        <dbReference type="Rhea" id="RHEA-COMP:10698"/>
        <dbReference type="Rhea" id="RHEA-COMP:10700"/>
        <dbReference type="ChEBI" id="CHEBI:15377"/>
        <dbReference type="ChEBI" id="CHEBI:29950"/>
        <dbReference type="ChEBI" id="CHEBI:50058"/>
        <dbReference type="ChEBI" id="CHEBI:57844"/>
        <dbReference type="ChEBI" id="CHEBI:58772"/>
        <dbReference type="EC" id="1.8.4.11"/>
    </reaction>
</comment>
<comment type="caution">
    <text evidence="9">The sequence shown here is derived from an EMBL/GenBank/DDBJ whole genome shotgun (WGS) entry which is preliminary data.</text>
</comment>
<accession>A0A495VTD9</accession>
<protein>
    <recommendedName>
        <fullName evidence="7">Peptide methionine sulfoxide reductase MsrA</fullName>
        <shortName evidence="7">Protein-methionine-S-oxide reductase</shortName>
        <ecNumber evidence="7">1.8.4.11</ecNumber>
    </recommendedName>
    <alternativeName>
        <fullName evidence="7">Peptide-methionine (S)-S-oxide reductase</fullName>
        <shortName evidence="7">Peptide Met(O) reductase</shortName>
    </alternativeName>
</protein>
<feature type="domain" description="MsrB" evidence="8">
    <location>
        <begin position="25"/>
        <end position="145"/>
    </location>
</feature>
<keyword evidence="1 7" id="KW-0560">Oxidoreductase</keyword>
<dbReference type="HAMAP" id="MF_01401">
    <property type="entry name" value="MsrA"/>
    <property type="match status" value="1"/>
</dbReference>
<dbReference type="OrthoDB" id="4174719at2"/>
<comment type="similarity">
    <text evidence="7">Belongs to the MsrA Met sulfoxide reductase family.</text>
</comment>
<dbReference type="EMBL" id="RBXN01000006">
    <property type="protein sequence ID" value="RKT50938.1"/>
    <property type="molecule type" value="Genomic_DNA"/>
</dbReference>
<evidence type="ECO:0000256" key="3">
    <source>
        <dbReference type="ARBA" id="ARBA00024679"/>
    </source>
</evidence>
<keyword evidence="2" id="KW-0511">Multifunctional enzyme</keyword>
<evidence type="ECO:0000313" key="10">
    <source>
        <dbReference type="Proteomes" id="UP000269493"/>
    </source>
</evidence>
<evidence type="ECO:0000256" key="5">
    <source>
        <dbReference type="ARBA" id="ARBA00048488"/>
    </source>
</evidence>